<dbReference type="OrthoDB" id="2915167at2759"/>
<gene>
    <name evidence="1" type="ORF">LshimejAT787_1100010</name>
</gene>
<keyword evidence="2" id="KW-1185">Reference proteome</keyword>
<dbReference type="Proteomes" id="UP001063166">
    <property type="component" value="Unassembled WGS sequence"/>
</dbReference>
<protein>
    <submittedName>
        <fullName evidence="1">Uncharacterized protein</fullName>
    </submittedName>
</protein>
<organism evidence="1 2">
    <name type="scientific">Lyophyllum shimeji</name>
    <name type="common">Hon-shimeji</name>
    <name type="synonym">Tricholoma shimeji</name>
    <dbReference type="NCBI Taxonomy" id="47721"/>
    <lineage>
        <taxon>Eukaryota</taxon>
        <taxon>Fungi</taxon>
        <taxon>Dikarya</taxon>
        <taxon>Basidiomycota</taxon>
        <taxon>Agaricomycotina</taxon>
        <taxon>Agaricomycetes</taxon>
        <taxon>Agaricomycetidae</taxon>
        <taxon>Agaricales</taxon>
        <taxon>Tricholomatineae</taxon>
        <taxon>Lyophyllaceae</taxon>
        <taxon>Lyophyllum</taxon>
    </lineage>
</organism>
<reference evidence="1" key="1">
    <citation type="submission" date="2022-07" db="EMBL/GenBank/DDBJ databases">
        <title>The genome of Lyophyllum shimeji provides insight into the initial evolution of ectomycorrhizal fungal genome.</title>
        <authorList>
            <person name="Kobayashi Y."/>
            <person name="Shibata T."/>
            <person name="Hirakawa H."/>
            <person name="Shigenobu S."/>
            <person name="Nishiyama T."/>
            <person name="Yamada A."/>
            <person name="Hasebe M."/>
            <person name="Kawaguchi M."/>
        </authorList>
    </citation>
    <scope>NUCLEOTIDE SEQUENCE</scope>
    <source>
        <strain evidence="1">AT787</strain>
    </source>
</reference>
<evidence type="ECO:0000313" key="2">
    <source>
        <dbReference type="Proteomes" id="UP001063166"/>
    </source>
</evidence>
<proteinExistence type="predicted"/>
<accession>A0A9P3PVH9</accession>
<evidence type="ECO:0000313" key="1">
    <source>
        <dbReference type="EMBL" id="GLB41986.1"/>
    </source>
</evidence>
<name>A0A9P3PVH9_LYOSH</name>
<comment type="caution">
    <text evidence="1">The sequence shown here is derived from an EMBL/GenBank/DDBJ whole genome shotgun (WGS) entry which is preliminary data.</text>
</comment>
<dbReference type="EMBL" id="BRPK01000011">
    <property type="protein sequence ID" value="GLB41986.1"/>
    <property type="molecule type" value="Genomic_DNA"/>
</dbReference>
<sequence>MSEPTKARQVDPRLMIKLNPALMPPRIRYQRKKVEELKKMEPLDELPEALIPHAIPSLTRMPPLLRRGYPLTRDVFAHFIEQDGRFIEGVPVLGDDFHLSGLLSTQKAVQQIVGWPVRCYHVYGIPEDEPDAVLFELANSYSVNHKAPPEVEEKLRKVLRAEGPPKWYLDWEFSQWDWRVVFGMP</sequence>
<dbReference type="AlphaFoldDB" id="A0A9P3PVH9"/>